<evidence type="ECO:0000313" key="2">
    <source>
        <dbReference type="Proteomes" id="UP000298663"/>
    </source>
</evidence>
<reference evidence="1 2" key="1">
    <citation type="journal article" date="2015" name="Genome Biol.">
        <title>Comparative genomics of Steinernema reveals deeply conserved gene regulatory networks.</title>
        <authorList>
            <person name="Dillman A.R."/>
            <person name="Macchietto M."/>
            <person name="Porter C.F."/>
            <person name="Rogers A."/>
            <person name="Williams B."/>
            <person name="Antoshechkin I."/>
            <person name="Lee M.M."/>
            <person name="Goodwin Z."/>
            <person name="Lu X."/>
            <person name="Lewis E.E."/>
            <person name="Goodrich-Blair H."/>
            <person name="Stock S.P."/>
            <person name="Adams B.J."/>
            <person name="Sternberg P.W."/>
            <person name="Mortazavi A."/>
        </authorList>
    </citation>
    <scope>NUCLEOTIDE SEQUENCE [LARGE SCALE GENOMIC DNA]</scope>
    <source>
        <strain evidence="1 2">ALL</strain>
    </source>
</reference>
<gene>
    <name evidence="1" type="ORF">L596_023500</name>
</gene>
<dbReference type="AlphaFoldDB" id="A0A4U5MDU4"/>
<evidence type="ECO:0000313" key="1">
    <source>
        <dbReference type="EMBL" id="TKR67329.1"/>
    </source>
</evidence>
<comment type="caution">
    <text evidence="1">The sequence shown here is derived from an EMBL/GenBank/DDBJ whole genome shotgun (WGS) entry which is preliminary data.</text>
</comment>
<protein>
    <submittedName>
        <fullName evidence="1">Uncharacterized protein</fullName>
    </submittedName>
</protein>
<keyword evidence="2" id="KW-1185">Reference proteome</keyword>
<dbReference type="Proteomes" id="UP000298663">
    <property type="component" value="Unassembled WGS sequence"/>
</dbReference>
<organism evidence="1 2">
    <name type="scientific">Steinernema carpocapsae</name>
    <name type="common">Entomopathogenic nematode</name>
    <dbReference type="NCBI Taxonomy" id="34508"/>
    <lineage>
        <taxon>Eukaryota</taxon>
        <taxon>Metazoa</taxon>
        <taxon>Ecdysozoa</taxon>
        <taxon>Nematoda</taxon>
        <taxon>Chromadorea</taxon>
        <taxon>Rhabditida</taxon>
        <taxon>Tylenchina</taxon>
        <taxon>Panagrolaimomorpha</taxon>
        <taxon>Strongyloidoidea</taxon>
        <taxon>Steinernematidae</taxon>
        <taxon>Steinernema</taxon>
    </lineage>
</organism>
<proteinExistence type="predicted"/>
<reference evidence="1 2" key="2">
    <citation type="journal article" date="2019" name="G3 (Bethesda)">
        <title>Hybrid Assembly of the Genome of the Entomopathogenic Nematode Steinernema carpocapsae Identifies the X-Chromosome.</title>
        <authorList>
            <person name="Serra L."/>
            <person name="Macchietto M."/>
            <person name="Macias-Munoz A."/>
            <person name="McGill C.J."/>
            <person name="Rodriguez I.M."/>
            <person name="Rodriguez B."/>
            <person name="Murad R."/>
            <person name="Mortazavi A."/>
        </authorList>
    </citation>
    <scope>NUCLEOTIDE SEQUENCE [LARGE SCALE GENOMIC DNA]</scope>
    <source>
        <strain evidence="1 2">ALL</strain>
    </source>
</reference>
<sequence length="94" mass="10871">MRAMFTIFPNLSSCIIVRLKRYKNTDKVDLRLEDAQCESICKSLPKPSFQLRFEVTSDRKFLRNCAKTFGIGIENVHEFNEKHSIGTFLVKAAQ</sequence>
<name>A0A4U5MDU4_STECR</name>
<accession>A0A4U5MDU4</accession>
<dbReference type="EMBL" id="AZBU02000008">
    <property type="protein sequence ID" value="TKR67329.1"/>
    <property type="molecule type" value="Genomic_DNA"/>
</dbReference>